<reference evidence="11 12" key="1">
    <citation type="submission" date="2024-02" db="EMBL/GenBank/DDBJ databases">
        <authorList>
            <person name="Daric V."/>
            <person name="Darras S."/>
        </authorList>
    </citation>
    <scope>NUCLEOTIDE SEQUENCE [LARGE SCALE GENOMIC DNA]</scope>
</reference>
<keyword evidence="6 10" id="KW-0472">Membrane</keyword>
<dbReference type="Pfam" id="PF05875">
    <property type="entry name" value="Ceramidase"/>
    <property type="match status" value="1"/>
</dbReference>
<name>A0ABP0H3J7_CLALP</name>
<feature type="transmembrane region" description="Helical" evidence="10">
    <location>
        <begin position="148"/>
        <end position="169"/>
    </location>
</feature>
<comment type="similarity">
    <text evidence="2 10">Belongs to the alkaline ceramidase family.</text>
</comment>
<dbReference type="InterPro" id="IPR008901">
    <property type="entry name" value="ACER"/>
</dbReference>
<feature type="transmembrane region" description="Helical" evidence="10">
    <location>
        <begin position="181"/>
        <end position="203"/>
    </location>
</feature>
<comment type="caution">
    <text evidence="11">The sequence shown here is derived from an EMBL/GenBank/DDBJ whole genome shotgun (WGS) entry which is preliminary data.</text>
</comment>
<keyword evidence="3 10" id="KW-0812">Transmembrane</keyword>
<evidence type="ECO:0000313" key="12">
    <source>
        <dbReference type="Proteomes" id="UP001642483"/>
    </source>
</evidence>
<feature type="transmembrane region" description="Helical" evidence="10">
    <location>
        <begin position="123"/>
        <end position="142"/>
    </location>
</feature>
<dbReference type="EMBL" id="CAWYQH010000174">
    <property type="protein sequence ID" value="CAK8698559.1"/>
    <property type="molecule type" value="Genomic_DNA"/>
</dbReference>
<evidence type="ECO:0000256" key="7">
    <source>
        <dbReference type="ARBA" id="ARBA00047401"/>
    </source>
</evidence>
<protein>
    <recommendedName>
        <fullName evidence="10">Alkaline ceramidase</fullName>
        <ecNumber evidence="10">3.5.1.-</ecNumber>
    </recommendedName>
</protein>
<keyword evidence="10" id="KW-0443">Lipid metabolism</keyword>
<proteinExistence type="inferred from homology"/>
<dbReference type="PANTHER" id="PTHR46139">
    <property type="entry name" value="ALKALINE CERAMIDASE"/>
    <property type="match status" value="1"/>
</dbReference>
<evidence type="ECO:0000256" key="5">
    <source>
        <dbReference type="ARBA" id="ARBA00022989"/>
    </source>
</evidence>
<evidence type="ECO:0000313" key="11">
    <source>
        <dbReference type="EMBL" id="CAK8698559.1"/>
    </source>
</evidence>
<evidence type="ECO:0000256" key="9">
    <source>
        <dbReference type="ARBA" id="ARBA00049511"/>
    </source>
</evidence>
<keyword evidence="4 10" id="KW-0378">Hydrolase</keyword>
<comment type="function">
    <text evidence="10">Hydrolyzes the sphingolipid ceramide into sphingosine and free fatty acid.</text>
</comment>
<evidence type="ECO:0000256" key="4">
    <source>
        <dbReference type="ARBA" id="ARBA00022801"/>
    </source>
</evidence>
<dbReference type="PANTHER" id="PTHR46139:SF3">
    <property type="entry name" value="ALKALINE CERAMIDASE"/>
    <property type="match status" value="1"/>
</dbReference>
<feature type="transmembrane region" description="Helical" evidence="10">
    <location>
        <begin position="95"/>
        <end position="111"/>
    </location>
</feature>
<gene>
    <name evidence="11" type="ORF">CVLEPA_LOCUS31992</name>
</gene>
<evidence type="ECO:0000256" key="6">
    <source>
        <dbReference type="ARBA" id="ARBA00023136"/>
    </source>
</evidence>
<comment type="subcellular location">
    <subcellularLocation>
        <location evidence="1">Membrane</location>
        <topology evidence="1">Multi-pass membrane protein</topology>
    </subcellularLocation>
</comment>
<evidence type="ECO:0000256" key="10">
    <source>
        <dbReference type="RuleBase" id="RU364079"/>
    </source>
</evidence>
<sequence length="268" mass="30400">MRLPTEGFEPLSSDVDWCEPNYVISPYITEFWNTVSSFPLVIFPPILMYIHRDYPKNVPNCEAINLVWGLLAVVGLGSIYFHSTLSLVGQLLDELSILWVCCGFIAMWMPNAHLPSCLAQNRWIFQLIMLVLGTAATYLSIVRPEVNHVTLMVFALPAIGYLVHGYGTCPNPTLRHISKTAAALGVASLTCWALDKLLCSFWLKINFPYFHCFWHVVVLAAICNGCVSYAYCYALEQVPHKNPTLKFRGLCNNKWIGLWTIEFKKKNF</sequence>
<accession>A0ABP0H3J7</accession>
<evidence type="ECO:0000256" key="3">
    <source>
        <dbReference type="ARBA" id="ARBA00022692"/>
    </source>
</evidence>
<evidence type="ECO:0000256" key="2">
    <source>
        <dbReference type="ARBA" id="ARBA00009780"/>
    </source>
</evidence>
<comment type="catalytic activity">
    <reaction evidence="9">
        <text>an N-acylsphinganine + H2O = sphinganine + a fatty acid</text>
        <dbReference type="Rhea" id="RHEA:33551"/>
        <dbReference type="ChEBI" id="CHEBI:15377"/>
        <dbReference type="ChEBI" id="CHEBI:28868"/>
        <dbReference type="ChEBI" id="CHEBI:31488"/>
        <dbReference type="ChEBI" id="CHEBI:57817"/>
    </reaction>
    <physiologicalReaction direction="left-to-right" evidence="9">
        <dbReference type="Rhea" id="RHEA:33552"/>
    </physiologicalReaction>
</comment>
<feature type="transmembrane region" description="Helical" evidence="10">
    <location>
        <begin position="63"/>
        <end position="83"/>
    </location>
</feature>
<evidence type="ECO:0000256" key="8">
    <source>
        <dbReference type="ARBA" id="ARBA00048323"/>
    </source>
</evidence>
<feature type="transmembrane region" description="Helical" evidence="10">
    <location>
        <begin position="209"/>
        <end position="232"/>
    </location>
</feature>
<keyword evidence="12" id="KW-1185">Reference proteome</keyword>
<evidence type="ECO:0000256" key="1">
    <source>
        <dbReference type="ARBA" id="ARBA00004141"/>
    </source>
</evidence>
<keyword evidence="5 10" id="KW-1133">Transmembrane helix</keyword>
<feature type="transmembrane region" description="Helical" evidence="10">
    <location>
        <begin position="31"/>
        <end position="51"/>
    </location>
</feature>
<comment type="catalytic activity">
    <reaction evidence="8">
        <text>an N-acylsphing-4-enine + H2O = sphing-4-enine + a fatty acid</text>
        <dbReference type="Rhea" id="RHEA:20856"/>
        <dbReference type="ChEBI" id="CHEBI:15377"/>
        <dbReference type="ChEBI" id="CHEBI:28868"/>
        <dbReference type="ChEBI" id="CHEBI:52639"/>
        <dbReference type="ChEBI" id="CHEBI:57756"/>
        <dbReference type="EC" id="3.5.1.23"/>
    </reaction>
    <physiologicalReaction direction="left-to-right" evidence="8">
        <dbReference type="Rhea" id="RHEA:20857"/>
    </physiologicalReaction>
</comment>
<comment type="catalytic activity">
    <reaction evidence="7">
        <text>N-(9Z-octadecenoyl)-sphing-4-enine + H2O = sphing-4-enine + (9Z)-octadecenoate</text>
        <dbReference type="Rhea" id="RHEA:41299"/>
        <dbReference type="ChEBI" id="CHEBI:15377"/>
        <dbReference type="ChEBI" id="CHEBI:30823"/>
        <dbReference type="ChEBI" id="CHEBI:57756"/>
        <dbReference type="ChEBI" id="CHEBI:77996"/>
    </reaction>
    <physiologicalReaction direction="left-to-right" evidence="7">
        <dbReference type="Rhea" id="RHEA:41300"/>
    </physiologicalReaction>
</comment>
<dbReference type="EC" id="3.5.1.-" evidence="10"/>
<dbReference type="Proteomes" id="UP001642483">
    <property type="component" value="Unassembled WGS sequence"/>
</dbReference>
<organism evidence="11 12">
    <name type="scientific">Clavelina lepadiformis</name>
    <name type="common">Light-bulb sea squirt</name>
    <name type="synonym">Ascidia lepadiformis</name>
    <dbReference type="NCBI Taxonomy" id="159417"/>
    <lineage>
        <taxon>Eukaryota</taxon>
        <taxon>Metazoa</taxon>
        <taxon>Chordata</taxon>
        <taxon>Tunicata</taxon>
        <taxon>Ascidiacea</taxon>
        <taxon>Aplousobranchia</taxon>
        <taxon>Clavelinidae</taxon>
        <taxon>Clavelina</taxon>
    </lineage>
</organism>